<dbReference type="RefSeq" id="WP_090173057.1">
    <property type="nucleotide sequence ID" value="NZ_FOFB01000037.1"/>
</dbReference>
<proteinExistence type="predicted"/>
<evidence type="ECO:0000313" key="3">
    <source>
        <dbReference type="Proteomes" id="UP000199021"/>
    </source>
</evidence>
<protein>
    <submittedName>
        <fullName evidence="2">Uncharacterized protein</fullName>
    </submittedName>
</protein>
<evidence type="ECO:0000313" key="2">
    <source>
        <dbReference type="EMBL" id="SER35910.1"/>
    </source>
</evidence>
<name>A0A1H9NIW8_9BACT</name>
<evidence type="ECO:0000256" key="1">
    <source>
        <dbReference type="SAM" id="SignalP"/>
    </source>
</evidence>
<keyword evidence="1" id="KW-0732">Signal</keyword>
<dbReference type="EMBL" id="FOFB01000037">
    <property type="protein sequence ID" value="SER35910.1"/>
    <property type="molecule type" value="Genomic_DNA"/>
</dbReference>
<feature type="signal peptide" evidence="1">
    <location>
        <begin position="1"/>
        <end position="22"/>
    </location>
</feature>
<dbReference type="OrthoDB" id="1491245at2"/>
<dbReference type="Proteomes" id="UP000199021">
    <property type="component" value="Unassembled WGS sequence"/>
</dbReference>
<organism evidence="2 3">
    <name type="scientific">Neolewinella agarilytica</name>
    <dbReference type="NCBI Taxonomy" id="478744"/>
    <lineage>
        <taxon>Bacteria</taxon>
        <taxon>Pseudomonadati</taxon>
        <taxon>Bacteroidota</taxon>
        <taxon>Saprospiria</taxon>
        <taxon>Saprospirales</taxon>
        <taxon>Lewinellaceae</taxon>
        <taxon>Neolewinella</taxon>
    </lineage>
</organism>
<keyword evidence="3" id="KW-1185">Reference proteome</keyword>
<dbReference type="InParanoid" id="A0A1H9NIW8"/>
<dbReference type="PROSITE" id="PS51257">
    <property type="entry name" value="PROKAR_LIPOPROTEIN"/>
    <property type="match status" value="1"/>
</dbReference>
<sequence length="437" mass="46018">MRIFSRITLLITAAFVVFLSSGCDPDTPGLPGGVTLPPIVSLNSGAGLVSFNQELPLGTPSFIVSVSGQDGDALLRDLVIQEAGVNIPFSQLNFRTGQTANNPLAIPTVDQEGFTYEIEITPSNVVAGPVEFTFRLTDVDNETASTSVTVTYTSSPPVIDLLVEDGFVSGDATVTNFGTSFDVKVNVDNTEDSLATLTILEDGVVMDAAQLTYFAPAFAAANPLNFIPEEALGGTFSITIDPDVDMMTTRTYTFQVADVNGITAERSVVITFDPPAGTALGLDTTGVFFNASGGMNGGLDLDNGMAVGFNSAAAEVQDEGINLNLTGENWRTQISSVNDAVVKVADLSVLGESVSFDDISTAEEIASVFDGGADLTGDDNFPDADGDQSANEEVSLPIQEGDVFVIRRGDRSYLLRIDAVNFVASSNNDSYTVSIKW</sequence>
<dbReference type="STRING" id="478744.SAMN05444359_13727"/>
<accession>A0A1H9NIW8</accession>
<reference evidence="3" key="1">
    <citation type="submission" date="2016-10" db="EMBL/GenBank/DDBJ databases">
        <authorList>
            <person name="Varghese N."/>
            <person name="Submissions S."/>
        </authorList>
    </citation>
    <scope>NUCLEOTIDE SEQUENCE [LARGE SCALE GENOMIC DNA]</scope>
    <source>
        <strain evidence="3">DSM 24740</strain>
    </source>
</reference>
<gene>
    <name evidence="2" type="ORF">SAMN05444359_13727</name>
</gene>
<feature type="chain" id="PRO_5011617383" evidence="1">
    <location>
        <begin position="23"/>
        <end position="437"/>
    </location>
</feature>
<dbReference type="AlphaFoldDB" id="A0A1H9NIW8"/>